<comment type="similarity">
    <text evidence="2">Belongs to the membrane fusion protein (MFP) (TC 8.A.1) family.</text>
</comment>
<sequence>MHMYVLRRAATLGVVGVLAGCSQSHPADPRTGPPLVESFTVRPAGTSDRSFTGVIAARVESDLGFRVGGKIIRRYVDVGQHVHRGDPLMRLDPNDLVLGVTAQQGAVDAAHARSAKADADLARLQGLVQQGAVSAQDYDLAVEAARSAKAQLAAAQAQSGLARNADEYAILRADVDGVVLSRNTDAGQVVNAGQTVLVLAQDGPREALVTLPEMVRPELGSGAMASLYGGDGKGGFPAKLRELSHAADPLTRTYAARYVLSGAAADAPFGATVTVSLQRADNANEMVVPLGAILDRGKGPGVWLIGGDGHLTYRPVQVRSAGSETATVASGLSAGQKVVALGAHQLTDGEQVRVATQQWTEGSADVSGSPDAQGDTK</sequence>
<evidence type="ECO:0000259" key="6">
    <source>
        <dbReference type="Pfam" id="PF25967"/>
    </source>
</evidence>
<feature type="domain" description="Multidrug resistance protein MdtA-like barrel-sandwich hybrid" evidence="5">
    <location>
        <begin position="63"/>
        <end position="196"/>
    </location>
</feature>
<evidence type="ECO:0000256" key="2">
    <source>
        <dbReference type="ARBA" id="ARBA00009477"/>
    </source>
</evidence>
<dbReference type="GO" id="GO:0015562">
    <property type="term" value="F:efflux transmembrane transporter activity"/>
    <property type="evidence" value="ECO:0007669"/>
    <property type="project" value="TreeGrafter"/>
</dbReference>
<gene>
    <name evidence="7" type="ORF">GGD40_005533</name>
</gene>
<organism evidence="7 8">
    <name type="scientific">Paraburkholderia bryophila</name>
    <dbReference type="NCBI Taxonomy" id="420952"/>
    <lineage>
        <taxon>Bacteria</taxon>
        <taxon>Pseudomonadati</taxon>
        <taxon>Pseudomonadota</taxon>
        <taxon>Betaproteobacteria</taxon>
        <taxon>Burkholderiales</taxon>
        <taxon>Burkholderiaceae</taxon>
        <taxon>Paraburkholderia</taxon>
    </lineage>
</organism>
<feature type="domain" description="Multidrug resistance protein MdtA-like C-terminal permuted SH3" evidence="6">
    <location>
        <begin position="286"/>
        <end position="342"/>
    </location>
</feature>
<dbReference type="Pfam" id="PF25917">
    <property type="entry name" value="BSH_RND"/>
    <property type="match status" value="1"/>
</dbReference>
<dbReference type="Gene3D" id="1.10.287.470">
    <property type="entry name" value="Helix hairpin bin"/>
    <property type="match status" value="1"/>
</dbReference>
<comment type="subcellular location">
    <subcellularLocation>
        <location evidence="1">Cell envelope</location>
    </subcellularLocation>
</comment>
<dbReference type="InterPro" id="IPR058625">
    <property type="entry name" value="MdtA-like_BSH"/>
</dbReference>
<evidence type="ECO:0000259" key="5">
    <source>
        <dbReference type="Pfam" id="PF25917"/>
    </source>
</evidence>
<dbReference type="InterPro" id="IPR058627">
    <property type="entry name" value="MdtA-like_C"/>
</dbReference>
<dbReference type="NCBIfam" id="TIGR01730">
    <property type="entry name" value="RND_mfp"/>
    <property type="match status" value="1"/>
</dbReference>
<dbReference type="Gene3D" id="2.40.30.170">
    <property type="match status" value="1"/>
</dbReference>
<dbReference type="InterPro" id="IPR006143">
    <property type="entry name" value="RND_pump_MFP"/>
</dbReference>
<dbReference type="Gene3D" id="2.40.420.20">
    <property type="match status" value="1"/>
</dbReference>
<dbReference type="Gene3D" id="2.40.50.100">
    <property type="match status" value="1"/>
</dbReference>
<evidence type="ECO:0000256" key="3">
    <source>
        <dbReference type="ARBA" id="ARBA00022448"/>
    </source>
</evidence>
<evidence type="ECO:0000313" key="8">
    <source>
        <dbReference type="Proteomes" id="UP000540929"/>
    </source>
</evidence>
<reference evidence="7 8" key="1">
    <citation type="submission" date="2020-07" db="EMBL/GenBank/DDBJ databases">
        <title>Exploring microbial biodiversity for novel pathways involved in the catabolism of aromatic compounds derived from lignin.</title>
        <authorList>
            <person name="Elkins J."/>
        </authorList>
    </citation>
    <scope>NUCLEOTIDE SEQUENCE [LARGE SCALE GENOMIC DNA]</scope>
    <source>
        <strain evidence="7 8">H2C3C</strain>
    </source>
</reference>
<keyword evidence="8" id="KW-1185">Reference proteome</keyword>
<dbReference type="PANTHER" id="PTHR30469:SF18">
    <property type="entry name" value="RESISTANCE-NODULATION-CELL DIVISION (RND) EFFLUX MEMBRANE FUSION PROTEIN-RELATED"/>
    <property type="match status" value="1"/>
</dbReference>
<dbReference type="Proteomes" id="UP000540929">
    <property type="component" value="Unassembled WGS sequence"/>
</dbReference>
<dbReference type="GO" id="GO:1990281">
    <property type="term" value="C:efflux pump complex"/>
    <property type="evidence" value="ECO:0007669"/>
    <property type="project" value="TreeGrafter"/>
</dbReference>
<protein>
    <submittedName>
        <fullName evidence="7">RND family efflux transporter MFP subunit</fullName>
    </submittedName>
</protein>
<evidence type="ECO:0000256" key="1">
    <source>
        <dbReference type="ARBA" id="ARBA00004196"/>
    </source>
</evidence>
<keyword evidence="3" id="KW-0813">Transport</keyword>
<comment type="caution">
    <text evidence="7">The sequence shown here is derived from an EMBL/GenBank/DDBJ whole genome shotgun (WGS) entry which is preliminary data.</text>
</comment>
<dbReference type="RefSeq" id="WP_218901315.1">
    <property type="nucleotide sequence ID" value="NZ_JACCAS010000002.1"/>
</dbReference>
<dbReference type="AlphaFoldDB" id="A0A7Y9WRY2"/>
<dbReference type="PANTHER" id="PTHR30469">
    <property type="entry name" value="MULTIDRUG RESISTANCE PROTEIN MDTA"/>
    <property type="match status" value="1"/>
</dbReference>
<feature type="region of interest" description="Disordered" evidence="4">
    <location>
        <begin position="356"/>
        <end position="377"/>
    </location>
</feature>
<dbReference type="PROSITE" id="PS51257">
    <property type="entry name" value="PROKAR_LIPOPROTEIN"/>
    <property type="match status" value="1"/>
</dbReference>
<accession>A0A7Y9WRY2</accession>
<name>A0A7Y9WRY2_9BURK</name>
<evidence type="ECO:0000313" key="7">
    <source>
        <dbReference type="EMBL" id="NYH25962.1"/>
    </source>
</evidence>
<proteinExistence type="inferred from homology"/>
<evidence type="ECO:0000256" key="4">
    <source>
        <dbReference type="SAM" id="MobiDB-lite"/>
    </source>
</evidence>
<dbReference type="EMBL" id="JACCAS010000002">
    <property type="protein sequence ID" value="NYH25962.1"/>
    <property type="molecule type" value="Genomic_DNA"/>
</dbReference>
<dbReference type="Pfam" id="PF25967">
    <property type="entry name" value="RND-MFP_C"/>
    <property type="match status" value="1"/>
</dbReference>
<dbReference type="SUPFAM" id="SSF111369">
    <property type="entry name" value="HlyD-like secretion proteins"/>
    <property type="match status" value="1"/>
</dbReference>